<gene>
    <name evidence="6" type="ORF">CWS72_05800</name>
</gene>
<dbReference type="PANTHER" id="PTHR37164:SF1">
    <property type="entry name" value="BACTERIOHEMERYTHRIN"/>
    <property type="match status" value="1"/>
</dbReference>
<proteinExistence type="inferred from homology"/>
<dbReference type="GO" id="GO:0005344">
    <property type="term" value="F:oxygen carrier activity"/>
    <property type="evidence" value="ECO:0007669"/>
    <property type="project" value="UniProtKB-KW"/>
</dbReference>
<dbReference type="CDD" id="cd12107">
    <property type="entry name" value="Hemerythrin"/>
    <property type="match status" value="1"/>
</dbReference>
<dbReference type="InterPro" id="IPR012312">
    <property type="entry name" value="Hemerythrin-like"/>
</dbReference>
<keyword evidence="7" id="KW-1185">Reference proteome</keyword>
<dbReference type="Pfam" id="PF01814">
    <property type="entry name" value="Hemerythrin"/>
    <property type="match status" value="1"/>
</dbReference>
<sequence>MVAGTIAKWSSDMSVGVLVLDEEHRFLIEEMNSLHAIKKMKSQDTLENCLGRLICFAIKHFFHEESYMAKMRYSRMPAHKVAHDDFIVKMQSFLRRGADEDVTVLSVEIVEYLDEWCAQHILVEDRRYALEADSRSGQDRMWGGGRSR</sequence>
<dbReference type="InterPro" id="IPR016131">
    <property type="entry name" value="Haemerythrin_Fe_BS"/>
</dbReference>
<comment type="caution">
    <text evidence="6">The sequence shown here is derived from an EMBL/GenBank/DDBJ whole genome shotgun (WGS) entry which is preliminary data.</text>
</comment>
<dbReference type="InterPro" id="IPR035938">
    <property type="entry name" value="Hemerythrin-like_sf"/>
</dbReference>
<dbReference type="InterPro" id="IPR012827">
    <property type="entry name" value="Hemerythrin_metal-bd"/>
</dbReference>
<evidence type="ECO:0000256" key="1">
    <source>
        <dbReference type="ARBA" id="ARBA00010587"/>
    </source>
</evidence>
<evidence type="ECO:0000256" key="2">
    <source>
        <dbReference type="ARBA" id="ARBA00022621"/>
    </source>
</evidence>
<keyword evidence="2" id="KW-0813">Transport</keyword>
<feature type="domain" description="Hemerythrin-like" evidence="5">
    <location>
        <begin position="19"/>
        <end position="128"/>
    </location>
</feature>
<name>A0A2N3PYS6_9PROT</name>
<comment type="similarity">
    <text evidence="1">Belongs to the hemerythrin family.</text>
</comment>
<reference evidence="7" key="1">
    <citation type="submission" date="2017-12" db="EMBL/GenBank/DDBJ databases">
        <title>Draft genome sequence of Telmatospirillum siberiense 26-4b1T, an acidotolerant peatland alphaproteobacterium potentially involved in sulfur cycling.</title>
        <authorList>
            <person name="Hausmann B."/>
            <person name="Pjevac P."/>
            <person name="Schreck K."/>
            <person name="Herbold C.W."/>
            <person name="Daims H."/>
            <person name="Wagner M."/>
            <person name="Pester M."/>
            <person name="Loy A."/>
        </authorList>
    </citation>
    <scope>NUCLEOTIDE SEQUENCE [LARGE SCALE GENOMIC DNA]</scope>
    <source>
        <strain evidence="7">26-4b1</strain>
    </source>
</reference>
<dbReference type="PANTHER" id="PTHR37164">
    <property type="entry name" value="BACTERIOHEMERYTHRIN"/>
    <property type="match status" value="1"/>
</dbReference>
<dbReference type="OrthoDB" id="7305302at2"/>
<evidence type="ECO:0000256" key="3">
    <source>
        <dbReference type="ARBA" id="ARBA00022723"/>
    </source>
</evidence>
<dbReference type="NCBIfam" id="NF033749">
    <property type="entry name" value="bact_hemeryth"/>
    <property type="match status" value="1"/>
</dbReference>
<keyword evidence="2" id="KW-0561">Oxygen transport</keyword>
<keyword evidence="3" id="KW-0479">Metal-binding</keyword>
<dbReference type="GO" id="GO:0046872">
    <property type="term" value="F:metal ion binding"/>
    <property type="evidence" value="ECO:0007669"/>
    <property type="project" value="UniProtKB-KW"/>
</dbReference>
<dbReference type="InterPro" id="IPR050669">
    <property type="entry name" value="Hemerythrin"/>
</dbReference>
<evidence type="ECO:0000259" key="5">
    <source>
        <dbReference type="Pfam" id="PF01814"/>
    </source>
</evidence>
<dbReference type="AlphaFoldDB" id="A0A2N3PYS6"/>
<protein>
    <recommendedName>
        <fullName evidence="5">Hemerythrin-like domain-containing protein</fullName>
    </recommendedName>
</protein>
<dbReference type="EMBL" id="PIUM01000004">
    <property type="protein sequence ID" value="PKU25574.1"/>
    <property type="molecule type" value="Genomic_DNA"/>
</dbReference>
<dbReference type="Proteomes" id="UP000233293">
    <property type="component" value="Unassembled WGS sequence"/>
</dbReference>
<dbReference type="NCBIfam" id="TIGR02481">
    <property type="entry name" value="hemeryth_dom"/>
    <property type="match status" value="1"/>
</dbReference>
<dbReference type="SUPFAM" id="SSF47188">
    <property type="entry name" value="Hemerythrin-like"/>
    <property type="match status" value="1"/>
</dbReference>
<dbReference type="Gene3D" id="1.20.120.50">
    <property type="entry name" value="Hemerythrin-like"/>
    <property type="match status" value="1"/>
</dbReference>
<dbReference type="RefSeq" id="WP_101249629.1">
    <property type="nucleotide sequence ID" value="NZ_PIUM01000004.1"/>
</dbReference>
<organism evidence="6 7">
    <name type="scientific">Telmatospirillum siberiense</name>
    <dbReference type="NCBI Taxonomy" id="382514"/>
    <lineage>
        <taxon>Bacteria</taxon>
        <taxon>Pseudomonadati</taxon>
        <taxon>Pseudomonadota</taxon>
        <taxon>Alphaproteobacteria</taxon>
        <taxon>Rhodospirillales</taxon>
        <taxon>Rhodospirillaceae</taxon>
        <taxon>Telmatospirillum</taxon>
    </lineage>
</organism>
<evidence type="ECO:0000313" key="7">
    <source>
        <dbReference type="Proteomes" id="UP000233293"/>
    </source>
</evidence>
<evidence type="ECO:0000256" key="4">
    <source>
        <dbReference type="ARBA" id="ARBA00023004"/>
    </source>
</evidence>
<dbReference type="PROSITE" id="PS00550">
    <property type="entry name" value="HEMERYTHRINS"/>
    <property type="match status" value="1"/>
</dbReference>
<keyword evidence="4" id="KW-0408">Iron</keyword>
<evidence type="ECO:0000313" key="6">
    <source>
        <dbReference type="EMBL" id="PKU25574.1"/>
    </source>
</evidence>
<accession>A0A2N3PYS6</accession>